<proteinExistence type="predicted"/>
<dbReference type="EMBL" id="LCTW02000086">
    <property type="protein sequence ID" value="KXX79458.1"/>
    <property type="molecule type" value="Genomic_DNA"/>
</dbReference>
<organism evidence="2 3">
    <name type="scientific">Madurella mycetomatis</name>
    <dbReference type="NCBI Taxonomy" id="100816"/>
    <lineage>
        <taxon>Eukaryota</taxon>
        <taxon>Fungi</taxon>
        <taxon>Dikarya</taxon>
        <taxon>Ascomycota</taxon>
        <taxon>Pezizomycotina</taxon>
        <taxon>Sordariomycetes</taxon>
        <taxon>Sordariomycetidae</taxon>
        <taxon>Sordariales</taxon>
        <taxon>Sordariales incertae sedis</taxon>
        <taxon>Madurella</taxon>
    </lineage>
</organism>
<keyword evidence="3" id="KW-1185">Reference proteome</keyword>
<comment type="caution">
    <text evidence="2">The sequence shown here is derived from an EMBL/GenBank/DDBJ whole genome shotgun (WGS) entry which is preliminary data.</text>
</comment>
<evidence type="ECO:0000313" key="3">
    <source>
        <dbReference type="Proteomes" id="UP000078237"/>
    </source>
</evidence>
<feature type="region of interest" description="Disordered" evidence="1">
    <location>
        <begin position="1"/>
        <end position="178"/>
    </location>
</feature>
<dbReference type="OrthoDB" id="5385910at2759"/>
<evidence type="ECO:0000313" key="2">
    <source>
        <dbReference type="EMBL" id="KXX79458.1"/>
    </source>
</evidence>
<sequence>MPPVKVYTKSPINAAKASGTTPETAAPAADNAAVLQASSVANQQRSSPLPEATPFPFPTQRSSATPPAPAPTAAPVPPGQAATQSNPQIPGAAYPPQVSISPPRVGYNQRGTSTTATASGYPPPSIMGGYQPPQQQQQQQQGWGGSGARMNDSRSGYAPPYVGVGNASGAREENEDVGMLSSAMKLAKAAGERLSAAESEVWRRINGGSQD</sequence>
<dbReference type="STRING" id="100816.A0A175W6Q7"/>
<feature type="compositionally biased region" description="Pro residues" evidence="1">
    <location>
        <begin position="66"/>
        <end position="78"/>
    </location>
</feature>
<evidence type="ECO:0000256" key="1">
    <source>
        <dbReference type="SAM" id="MobiDB-lite"/>
    </source>
</evidence>
<feature type="compositionally biased region" description="Low complexity" evidence="1">
    <location>
        <begin position="131"/>
        <end position="141"/>
    </location>
</feature>
<feature type="compositionally biased region" description="Low complexity" evidence="1">
    <location>
        <begin position="25"/>
        <end position="37"/>
    </location>
</feature>
<dbReference type="Proteomes" id="UP000078237">
    <property type="component" value="Unassembled WGS sequence"/>
</dbReference>
<protein>
    <submittedName>
        <fullName evidence="2">Uncharacterized protein</fullName>
    </submittedName>
</protein>
<reference evidence="2 3" key="1">
    <citation type="journal article" date="2016" name="Genome Announc.">
        <title>Genome Sequence of Madurella mycetomatis mm55, Isolated from a Human Mycetoma Case in Sudan.</title>
        <authorList>
            <person name="Smit S."/>
            <person name="Derks M.F."/>
            <person name="Bervoets S."/>
            <person name="Fahal A."/>
            <person name="van Leeuwen W."/>
            <person name="van Belkum A."/>
            <person name="van de Sande W.W."/>
        </authorList>
    </citation>
    <scope>NUCLEOTIDE SEQUENCE [LARGE SCALE GENOMIC DNA]</scope>
    <source>
        <strain evidence="3">mm55</strain>
    </source>
</reference>
<name>A0A175W6Q7_9PEZI</name>
<accession>A0A175W6Q7</accession>
<dbReference type="AlphaFoldDB" id="A0A175W6Q7"/>
<feature type="compositionally biased region" description="Polar residues" evidence="1">
    <location>
        <begin position="38"/>
        <end position="47"/>
    </location>
</feature>
<gene>
    <name evidence="2" type="ORF">MMYC01_203724</name>
</gene>
<feature type="compositionally biased region" description="Polar residues" evidence="1">
    <location>
        <begin position="109"/>
        <end position="118"/>
    </location>
</feature>
<dbReference type="VEuPathDB" id="FungiDB:MMYC01_203724"/>
<feature type="region of interest" description="Disordered" evidence="1">
    <location>
        <begin position="191"/>
        <end position="211"/>
    </location>
</feature>